<dbReference type="Pfam" id="PF15151">
    <property type="entry name" value="RGCC"/>
    <property type="match status" value="1"/>
</dbReference>
<keyword evidence="2" id="KW-1185">Reference proteome</keyword>
<dbReference type="EMBL" id="JAIPUX010000415">
    <property type="protein sequence ID" value="KAH0630748.1"/>
    <property type="molecule type" value="Genomic_DNA"/>
</dbReference>
<dbReference type="InterPro" id="IPR029252">
    <property type="entry name" value="RGCC"/>
</dbReference>
<accession>A0ABQ7TM49</accession>
<proteinExistence type="predicted"/>
<dbReference type="PANTHER" id="PTHR32193">
    <property type="entry name" value="REGULATOR OF CELL CYCLE RGCC"/>
    <property type="match status" value="1"/>
</dbReference>
<protein>
    <submittedName>
        <fullName evidence="1">Uncharacterized protein</fullName>
    </submittedName>
</protein>
<sequence>METRTKSQAGLSTEYLDDLLMEFDQVVQDFDKGAPSQYEHHLAELKRQALPSTYDSGIDDLETKLGDTQELEEFIADLDKVLEGGYGDRIS</sequence>
<name>A0ABQ7TM49_PHRPL</name>
<comment type="caution">
    <text evidence="1">The sequence shown here is derived from an EMBL/GenBank/DDBJ whole genome shotgun (WGS) entry which is preliminary data.</text>
</comment>
<organism evidence="1 2">
    <name type="scientific">Phrynosoma platyrhinos</name>
    <name type="common">Desert horned lizard</name>
    <dbReference type="NCBI Taxonomy" id="52577"/>
    <lineage>
        <taxon>Eukaryota</taxon>
        <taxon>Metazoa</taxon>
        <taxon>Chordata</taxon>
        <taxon>Craniata</taxon>
        <taxon>Vertebrata</taxon>
        <taxon>Euteleostomi</taxon>
        <taxon>Lepidosauria</taxon>
        <taxon>Squamata</taxon>
        <taxon>Bifurcata</taxon>
        <taxon>Unidentata</taxon>
        <taxon>Episquamata</taxon>
        <taxon>Toxicofera</taxon>
        <taxon>Iguania</taxon>
        <taxon>Phrynosomatidae</taxon>
        <taxon>Phrynosomatinae</taxon>
        <taxon>Phrynosoma</taxon>
    </lineage>
</organism>
<evidence type="ECO:0000313" key="2">
    <source>
        <dbReference type="Proteomes" id="UP000826234"/>
    </source>
</evidence>
<dbReference type="PANTHER" id="PTHR32193:SF3">
    <property type="entry name" value="REGULATOR OF CELL CYCLE RGCC"/>
    <property type="match status" value="1"/>
</dbReference>
<dbReference type="Proteomes" id="UP000826234">
    <property type="component" value="Unassembled WGS sequence"/>
</dbReference>
<gene>
    <name evidence="1" type="ORF">JD844_003931</name>
</gene>
<reference evidence="1 2" key="1">
    <citation type="journal article" date="2022" name="Gigascience">
        <title>A chromosome-level genome assembly and annotation of the desert horned lizard, Phrynosoma platyrhinos, provides insight into chromosomal rearrangements among reptiles.</title>
        <authorList>
            <person name="Koochekian N."/>
            <person name="Ascanio A."/>
            <person name="Farleigh K."/>
            <person name="Card D.C."/>
            <person name="Schield D.R."/>
            <person name="Castoe T.A."/>
            <person name="Jezkova T."/>
        </authorList>
    </citation>
    <scope>NUCLEOTIDE SEQUENCE [LARGE SCALE GENOMIC DNA]</scope>
    <source>
        <strain evidence="1">NK-2021</strain>
    </source>
</reference>
<evidence type="ECO:0000313" key="1">
    <source>
        <dbReference type="EMBL" id="KAH0630748.1"/>
    </source>
</evidence>